<dbReference type="EMBL" id="EU854152">
    <property type="protein sequence ID" value="ACI16654.1"/>
    <property type="molecule type" value="mRNA"/>
</dbReference>
<name>B6D7H1_LIPBO</name>
<evidence type="ECO:0000256" key="1">
    <source>
        <dbReference type="ARBA" id="ARBA00005964"/>
    </source>
</evidence>
<keyword evidence="6" id="KW-0732">Signal</keyword>
<feature type="domain" description="Carboxylesterase type B" evidence="7">
    <location>
        <begin position="70"/>
        <end position="607"/>
    </location>
</feature>
<feature type="chain" id="PRO_5005123578" description="Carboxylic ester hydrolase" evidence="6">
    <location>
        <begin position="18"/>
        <end position="617"/>
    </location>
</feature>
<feature type="signal peptide" evidence="6">
    <location>
        <begin position="1"/>
        <end position="17"/>
    </location>
</feature>
<dbReference type="GO" id="GO:0052689">
    <property type="term" value="F:carboxylic ester hydrolase activity"/>
    <property type="evidence" value="ECO:0007669"/>
    <property type="project" value="UniProtKB-KW"/>
</dbReference>
<dbReference type="PANTHER" id="PTHR11559">
    <property type="entry name" value="CARBOXYLESTERASE"/>
    <property type="match status" value="1"/>
</dbReference>
<reference evidence="8" key="1">
    <citation type="submission" date="2008-06" db="EMBL/GenBank/DDBJ databases">
        <title>Molecular Cloning and Sequence Analysis of Two Esterases from Liposcelis bostrychophila (Psocoptera: Liposcelididae).</title>
        <authorList>
            <person name="Tang P."/>
            <person name="Wang J."/>
            <person name="Jiang H."/>
            <person name="Dou W."/>
            <person name="Xu Y."/>
            <person name="An F."/>
        </authorList>
    </citation>
    <scope>NUCLEOTIDE SEQUENCE</scope>
</reference>
<dbReference type="PROSITE" id="PS00941">
    <property type="entry name" value="CARBOXYLESTERASE_B_2"/>
    <property type="match status" value="1"/>
</dbReference>
<dbReference type="InterPro" id="IPR050309">
    <property type="entry name" value="Type-B_Carboxylest/Lipase"/>
</dbReference>
<organism evidence="8">
    <name type="scientific">Liposcelis bostrychophila</name>
    <name type="common">Booklouse</name>
    <dbReference type="NCBI Taxonomy" id="185214"/>
    <lineage>
        <taxon>Eukaryota</taxon>
        <taxon>Metazoa</taxon>
        <taxon>Ecdysozoa</taxon>
        <taxon>Arthropoda</taxon>
        <taxon>Hexapoda</taxon>
        <taxon>Insecta</taxon>
        <taxon>Pterygota</taxon>
        <taxon>Neoptera</taxon>
        <taxon>Paraneoptera</taxon>
        <taxon>Psocodea</taxon>
        <taxon>Troctomorpha</taxon>
        <taxon>Liposcelidetae</taxon>
        <taxon>Liposcelididae</taxon>
        <taxon>Liposcelis</taxon>
    </lineage>
</organism>
<dbReference type="InterPro" id="IPR002168">
    <property type="entry name" value="Lipase_GDXG_HIS_AS"/>
</dbReference>
<dbReference type="EC" id="3.1.1.-" evidence="6"/>
<dbReference type="ESTHER" id="9neop-b6d7h1">
    <property type="family name" value="Carb_B_Arthropoda"/>
</dbReference>
<evidence type="ECO:0000256" key="5">
    <source>
        <dbReference type="ARBA" id="ARBA00023180"/>
    </source>
</evidence>
<sequence length="617" mass="69245">MKSILSCFLFTRLAVLASEVQNDIITDTVSSTYQLTDEVAVDALWSVWKPKTYSGSGAAYVYQNRLHGQHPEVDTTNGRIKGLVSVTSRKGTEYSAFLGIPYAIPPVGNLRFKDPKESQPWEGVRDGTYERSICITFGDAATGSEDCLYLNIYSPNISPENSTDPLRAVMVWIHGGAFIGGSSNTTLYSPDFLVDQDVVLVTLNYRLGPLGFLSLQNKNVPGNAGLKDQNLALRWVKRNIQNFGGDPNRITLFGESAGSASVNFHILSKSSAGLFDRAIMESGSALNPWAWTPPDLARKKAFRLGEKVGCKKGVLDWIFGITDDELLTCMQKVDPTLLARSQEEALTLGELFTLRPYAFIPTTEPDVEGAFVTRLPWEQLQEKDFNNVPVIIGSNSREGLFLLPALKKYDPLGIAITLIGLDLTRFVPYYWRMMPWDLHAWKVDEMIKGFYFDDHPVSVFRRGDLINLLTDTQFFLPIQQVATYLSQNVPVYNYWFSYDGAYALFKQETNLLDVPGVAHSDEMGYLFNSESLYKVCRSEGEYSPEEQTVDRLTKLWTDFAKTGTPTPNTNDLIPTLWERFNPDFKYYEIGDTLKSGNGLKEDTIRFWTGVTNVVLGN</sequence>
<evidence type="ECO:0000313" key="8">
    <source>
        <dbReference type="EMBL" id="ACI16654.1"/>
    </source>
</evidence>
<dbReference type="InterPro" id="IPR019819">
    <property type="entry name" value="Carboxylesterase_B_CS"/>
</dbReference>
<dbReference type="Gene3D" id="3.40.50.1820">
    <property type="entry name" value="alpha/beta hydrolase"/>
    <property type="match status" value="1"/>
</dbReference>
<keyword evidence="3" id="KW-0719">Serine esterase</keyword>
<dbReference type="InterPro" id="IPR019826">
    <property type="entry name" value="Carboxylesterase_B_AS"/>
</dbReference>
<dbReference type="AlphaFoldDB" id="B6D7H1"/>
<evidence type="ECO:0000256" key="3">
    <source>
        <dbReference type="ARBA" id="ARBA00022487"/>
    </source>
</evidence>
<dbReference type="InterPro" id="IPR002018">
    <property type="entry name" value="CarbesteraseB"/>
</dbReference>
<dbReference type="PROSITE" id="PS00122">
    <property type="entry name" value="CARBOXYLESTERASE_B_1"/>
    <property type="match status" value="1"/>
</dbReference>
<evidence type="ECO:0000259" key="7">
    <source>
        <dbReference type="Pfam" id="PF00135"/>
    </source>
</evidence>
<proteinExistence type="evidence at transcript level"/>
<keyword evidence="5" id="KW-0325">Glycoprotein</keyword>
<evidence type="ECO:0000256" key="6">
    <source>
        <dbReference type="RuleBase" id="RU361235"/>
    </source>
</evidence>
<dbReference type="Pfam" id="PF00135">
    <property type="entry name" value="COesterase"/>
    <property type="match status" value="1"/>
</dbReference>
<evidence type="ECO:0000256" key="4">
    <source>
        <dbReference type="ARBA" id="ARBA00022801"/>
    </source>
</evidence>
<dbReference type="InterPro" id="IPR029058">
    <property type="entry name" value="AB_hydrolase_fold"/>
</dbReference>
<keyword evidence="4 6" id="KW-0378">Hydrolase</keyword>
<dbReference type="SUPFAM" id="SSF53474">
    <property type="entry name" value="alpha/beta-Hydrolases"/>
    <property type="match status" value="1"/>
</dbReference>
<accession>B6D7H1</accession>
<evidence type="ECO:0000256" key="2">
    <source>
        <dbReference type="ARBA" id="ARBA00010515"/>
    </source>
</evidence>
<comment type="similarity">
    <text evidence="2">Belongs to the 'GDXG' lipolytic enzyme family.</text>
</comment>
<dbReference type="PROSITE" id="PS01173">
    <property type="entry name" value="LIPASE_GDXG_HIS"/>
    <property type="match status" value="1"/>
</dbReference>
<protein>
    <recommendedName>
        <fullName evidence="6">Carboxylic ester hydrolase</fullName>
        <ecNumber evidence="6">3.1.1.-</ecNumber>
    </recommendedName>
</protein>
<comment type="similarity">
    <text evidence="1 6">Belongs to the type-B carboxylesterase/lipase family.</text>
</comment>